<comment type="caution">
    <text evidence="2">The sequence shown here is derived from an EMBL/GenBank/DDBJ whole genome shotgun (WGS) entry which is preliminary data.</text>
</comment>
<feature type="domain" description="RRM" evidence="1">
    <location>
        <begin position="39"/>
        <end position="87"/>
    </location>
</feature>
<dbReference type="EMBL" id="CAKOAT010086267">
    <property type="protein sequence ID" value="CAH8318453.1"/>
    <property type="molecule type" value="Genomic_DNA"/>
</dbReference>
<dbReference type="AlphaFoldDB" id="A0ABC8JE05"/>
<evidence type="ECO:0000313" key="3">
    <source>
        <dbReference type="Proteomes" id="UP001642260"/>
    </source>
</evidence>
<protein>
    <recommendedName>
        <fullName evidence="1">RRM domain-containing protein</fullName>
    </recommendedName>
</protein>
<dbReference type="SUPFAM" id="SSF54928">
    <property type="entry name" value="RNA-binding domain, RBD"/>
    <property type="match status" value="1"/>
</dbReference>
<dbReference type="PANTHER" id="PTHR31713">
    <property type="entry name" value="OS02G0177800 PROTEIN"/>
    <property type="match status" value="1"/>
</dbReference>
<dbReference type="Pfam" id="PF00076">
    <property type="entry name" value="RRM_1"/>
    <property type="match status" value="1"/>
</dbReference>
<proteinExistence type="predicted"/>
<dbReference type="PANTHER" id="PTHR31713:SF100">
    <property type="entry name" value="CALMODULIN-BINDING PROTEIN 60 B"/>
    <property type="match status" value="1"/>
</dbReference>
<dbReference type="InterPro" id="IPR012677">
    <property type="entry name" value="Nucleotide-bd_a/b_plait_sf"/>
</dbReference>
<sequence length="145" mass="17021">MTVTEPLAVTKETVPHCQETEVPVTVAHLHRLGLYLFVFERAAREKRVNLVMDKVANRPRRFAFLRYESKEEFMKAIQGMHGKFRLGLRVSSGCCDGMRIREAKTEVFIVKDNRGELYEKHYPPAMNDDVWRLRRLVRMEPSIRS</sequence>
<dbReference type="Proteomes" id="UP001642260">
    <property type="component" value="Unassembled WGS sequence"/>
</dbReference>
<evidence type="ECO:0000313" key="2">
    <source>
        <dbReference type="EMBL" id="CAH8318453.1"/>
    </source>
</evidence>
<gene>
    <name evidence="2" type="ORF">ERUC_LOCUS8234</name>
</gene>
<reference evidence="2 3" key="1">
    <citation type="submission" date="2022-03" db="EMBL/GenBank/DDBJ databases">
        <authorList>
            <person name="Macdonald S."/>
            <person name="Ahmed S."/>
            <person name="Newling K."/>
        </authorList>
    </citation>
    <scope>NUCLEOTIDE SEQUENCE [LARGE SCALE GENOMIC DNA]</scope>
</reference>
<organism evidence="2 3">
    <name type="scientific">Eruca vesicaria subsp. sativa</name>
    <name type="common">Garden rocket</name>
    <name type="synonym">Eruca sativa</name>
    <dbReference type="NCBI Taxonomy" id="29727"/>
    <lineage>
        <taxon>Eukaryota</taxon>
        <taxon>Viridiplantae</taxon>
        <taxon>Streptophyta</taxon>
        <taxon>Embryophyta</taxon>
        <taxon>Tracheophyta</taxon>
        <taxon>Spermatophyta</taxon>
        <taxon>Magnoliopsida</taxon>
        <taxon>eudicotyledons</taxon>
        <taxon>Gunneridae</taxon>
        <taxon>Pentapetalae</taxon>
        <taxon>rosids</taxon>
        <taxon>malvids</taxon>
        <taxon>Brassicales</taxon>
        <taxon>Brassicaceae</taxon>
        <taxon>Brassiceae</taxon>
        <taxon>Eruca</taxon>
    </lineage>
</organism>
<keyword evidence="3" id="KW-1185">Reference proteome</keyword>
<evidence type="ECO:0000259" key="1">
    <source>
        <dbReference type="Pfam" id="PF00076"/>
    </source>
</evidence>
<dbReference type="InterPro" id="IPR000504">
    <property type="entry name" value="RRM_dom"/>
</dbReference>
<dbReference type="InterPro" id="IPR012416">
    <property type="entry name" value="CBP60"/>
</dbReference>
<accession>A0ABC8JE05</accession>
<dbReference type="Gene3D" id="3.30.70.330">
    <property type="match status" value="1"/>
</dbReference>
<dbReference type="InterPro" id="IPR035979">
    <property type="entry name" value="RBD_domain_sf"/>
</dbReference>
<name>A0ABC8JE05_ERUVS</name>